<protein>
    <recommendedName>
        <fullName evidence="4">VOC domain-containing protein</fullName>
    </recommendedName>
</protein>
<dbReference type="Proteomes" id="UP001056455">
    <property type="component" value="Chromosome"/>
</dbReference>
<reference evidence="2" key="1">
    <citation type="submission" date="2022-06" db="EMBL/GenBank/DDBJ databases">
        <title>Ornithinimicrobium HY1793.</title>
        <authorList>
            <person name="Huang Y."/>
        </authorList>
    </citation>
    <scope>NUCLEOTIDE SEQUENCE</scope>
    <source>
        <strain evidence="2">HY1793</strain>
    </source>
</reference>
<organism evidence="2 3">
    <name type="scientific">Ornithinimicrobium faecis</name>
    <dbReference type="NCBI Taxonomy" id="2934158"/>
    <lineage>
        <taxon>Bacteria</taxon>
        <taxon>Bacillati</taxon>
        <taxon>Actinomycetota</taxon>
        <taxon>Actinomycetes</taxon>
        <taxon>Micrococcales</taxon>
        <taxon>Ornithinimicrobiaceae</taxon>
        <taxon>Ornithinimicrobium</taxon>
    </lineage>
</organism>
<dbReference type="Gene3D" id="3.10.180.10">
    <property type="entry name" value="2,3-Dihydroxybiphenyl 1,2-Dioxygenase, domain 1"/>
    <property type="match status" value="1"/>
</dbReference>
<proteinExistence type="predicted"/>
<evidence type="ECO:0008006" key="4">
    <source>
        <dbReference type="Google" id="ProtNLM"/>
    </source>
</evidence>
<name>A0ABY4YXF9_9MICO</name>
<evidence type="ECO:0000256" key="1">
    <source>
        <dbReference type="SAM" id="MobiDB-lite"/>
    </source>
</evidence>
<evidence type="ECO:0000313" key="2">
    <source>
        <dbReference type="EMBL" id="USQ81336.1"/>
    </source>
</evidence>
<evidence type="ECO:0000313" key="3">
    <source>
        <dbReference type="Proteomes" id="UP001056455"/>
    </source>
</evidence>
<feature type="region of interest" description="Disordered" evidence="1">
    <location>
        <begin position="216"/>
        <end position="238"/>
    </location>
</feature>
<dbReference type="SUPFAM" id="SSF54593">
    <property type="entry name" value="Glyoxalase/Bleomycin resistance protein/Dihydroxybiphenyl dioxygenase"/>
    <property type="match status" value="1"/>
</dbReference>
<dbReference type="EMBL" id="CP099489">
    <property type="protein sequence ID" value="USQ81336.1"/>
    <property type="molecule type" value="Genomic_DNA"/>
</dbReference>
<sequence>MTQWAMSYDWAGPLGEDQIAHLQAVVDATDPAVLAAVERWLAVLDRDSVRDLPGEVYGDGGATVTVGREVAGQLAVSLRSGGQDAFDSISFSADSLHDAVTDGGGAAIRWVELPYEPAIAGADSVADDAHMISMLPCPDIDEIERFWTALGLRVTYRQRRPNPYLALGLGGIDLHYYGLPGHDPEQSHSTCGIVVSDTEPLHARFAKGFRAAFGTIPQSGAPRMTRPRRRTNNDGLSGFSVIDPAGNWIRVSRRPLTGRESRSDDDRGILPSVDGAPLARALENAVVLGDSRGDAQQAHKILAGALGRAQDAAVGEHASALAYLAELRVRLGDHDGARAAVAELTALAERDGLTQQDRAAVETARREVAELDLSVGET</sequence>
<dbReference type="RefSeq" id="WP_252594750.1">
    <property type="nucleotide sequence ID" value="NZ_CP099489.1"/>
</dbReference>
<dbReference type="InterPro" id="IPR029068">
    <property type="entry name" value="Glyas_Bleomycin-R_OHBP_Dase"/>
</dbReference>
<gene>
    <name evidence="2" type="ORF">NF556_06730</name>
</gene>
<accession>A0ABY4YXF9</accession>
<keyword evidence="3" id="KW-1185">Reference proteome</keyword>